<dbReference type="Proteomes" id="UP001174136">
    <property type="component" value="Unassembled WGS sequence"/>
</dbReference>
<protein>
    <submittedName>
        <fullName evidence="1">Zinc finger BED domain-containing protein 1</fullName>
    </submittedName>
</protein>
<keyword evidence="2" id="KW-1185">Reference proteome</keyword>
<proteinExistence type="predicted"/>
<sequence>MELVSKLNTTSPIWDHFGFKPNQRGELANLEEVVAVKNANPSNLKQHLKNHHPTQFSELNKSISATAAAAGPSRQLGIAEAFSRQTKYKRQCFKWRTLTDKVIHYITKEMRPFNTVDKPTFKHMLYSFDGQYELPSKNYISKMVIPNVYHKVNGDMLNDLKNIPFYSATTEIDWTLQTRCLETRYIPENHTADILAEALESALADWALDEHKLSCITMVLTLWLQCANLDGNGSIALAITSTWQSAQPVPWDCQSLVNTLNLSWKKKRDLRKAQTENLPQHSLVLDVATRWGTKQKIIERILEQLPTVRRGLIDDRKHGHLNPTCQDNSVLESIYTAMKPVAELTDALSGEKYVSVLCVLELLKGELLQSDSKDTTLTASIKANCAKCAMCRIQELLRKATLLDPRYRGSMEEDVEVLDDVKNQLIQELVDRTG</sequence>
<organism evidence="1 2">
    <name type="scientific">Merluccius polli</name>
    <name type="common">Benguela hake</name>
    <name type="synonym">Merluccius cadenati</name>
    <dbReference type="NCBI Taxonomy" id="89951"/>
    <lineage>
        <taxon>Eukaryota</taxon>
        <taxon>Metazoa</taxon>
        <taxon>Chordata</taxon>
        <taxon>Craniata</taxon>
        <taxon>Vertebrata</taxon>
        <taxon>Euteleostomi</taxon>
        <taxon>Actinopterygii</taxon>
        <taxon>Neopterygii</taxon>
        <taxon>Teleostei</taxon>
        <taxon>Neoteleostei</taxon>
        <taxon>Acanthomorphata</taxon>
        <taxon>Zeiogadaria</taxon>
        <taxon>Gadariae</taxon>
        <taxon>Gadiformes</taxon>
        <taxon>Gadoidei</taxon>
        <taxon>Merlucciidae</taxon>
        <taxon>Merluccius</taxon>
    </lineage>
</organism>
<accession>A0AA47MM68</accession>
<dbReference type="EMBL" id="JAOPHQ010003450">
    <property type="protein sequence ID" value="KAK0142973.1"/>
    <property type="molecule type" value="Genomic_DNA"/>
</dbReference>
<dbReference type="PANTHER" id="PTHR46481">
    <property type="entry name" value="ZINC FINGER BED DOMAIN-CONTAINING PROTEIN 4"/>
    <property type="match status" value="1"/>
</dbReference>
<dbReference type="SUPFAM" id="SSF140996">
    <property type="entry name" value="Hermes dimerisation domain"/>
    <property type="match status" value="1"/>
</dbReference>
<evidence type="ECO:0000313" key="1">
    <source>
        <dbReference type="EMBL" id="KAK0142973.1"/>
    </source>
</evidence>
<dbReference type="SUPFAM" id="SSF53098">
    <property type="entry name" value="Ribonuclease H-like"/>
    <property type="match status" value="1"/>
</dbReference>
<gene>
    <name evidence="1" type="primary">ZBED1_78</name>
    <name evidence="1" type="ORF">N1851_018930</name>
</gene>
<reference evidence="1" key="1">
    <citation type="journal article" date="2023" name="Front. Mar. Sci.">
        <title>A new Merluccius polli reference genome to investigate the effects of global change in West African waters.</title>
        <authorList>
            <person name="Mateo J.L."/>
            <person name="Blanco-Fernandez C."/>
            <person name="Garcia-Vazquez E."/>
            <person name="Machado-Schiaffino G."/>
        </authorList>
    </citation>
    <scope>NUCLEOTIDE SEQUENCE</scope>
    <source>
        <strain evidence="1">C29</strain>
        <tissue evidence="1">Fin</tissue>
    </source>
</reference>
<dbReference type="InterPro" id="IPR052035">
    <property type="entry name" value="ZnF_BED_domain_contain"/>
</dbReference>
<evidence type="ECO:0000313" key="2">
    <source>
        <dbReference type="Proteomes" id="UP001174136"/>
    </source>
</evidence>
<comment type="caution">
    <text evidence="1">The sequence shown here is derived from an EMBL/GenBank/DDBJ whole genome shotgun (WGS) entry which is preliminary data.</text>
</comment>
<dbReference type="AlphaFoldDB" id="A0AA47MM68"/>
<name>A0AA47MM68_MERPO</name>
<dbReference type="InterPro" id="IPR012337">
    <property type="entry name" value="RNaseH-like_sf"/>
</dbReference>
<dbReference type="PANTHER" id="PTHR46481:SF9">
    <property type="entry name" value="ZINC FINGER BED DOMAIN-CONTAINING PROTEIN 1-LIKE"/>
    <property type="match status" value="1"/>
</dbReference>